<gene>
    <name evidence="23" type="ORF">SAY86_023059</name>
</gene>
<evidence type="ECO:0000256" key="9">
    <source>
        <dbReference type="ARBA" id="ARBA00022777"/>
    </source>
</evidence>
<dbReference type="InterPro" id="IPR011009">
    <property type="entry name" value="Kinase-like_dom_sf"/>
</dbReference>
<dbReference type="PROSITE" id="PS00107">
    <property type="entry name" value="PROTEIN_KINASE_ATP"/>
    <property type="match status" value="1"/>
</dbReference>
<keyword evidence="12 20" id="KW-0472">Membrane</keyword>
<keyword evidence="17" id="KW-0245">EGF-like domain</keyword>
<evidence type="ECO:0000256" key="14">
    <source>
        <dbReference type="ARBA" id="ARBA00047558"/>
    </source>
</evidence>
<protein>
    <recommendedName>
        <fullName evidence="25">Wall-associated receptor kinase-like 14</fullName>
    </recommendedName>
</protein>
<feature type="transmembrane region" description="Helical" evidence="20">
    <location>
        <begin position="1072"/>
        <end position="1089"/>
    </location>
</feature>
<comment type="caution">
    <text evidence="17">Lacks conserved residue(s) required for the propagation of feature annotation.</text>
</comment>
<dbReference type="Gene3D" id="2.10.25.10">
    <property type="entry name" value="Laminin"/>
    <property type="match status" value="1"/>
</dbReference>
<dbReference type="Gene3D" id="3.30.200.20">
    <property type="entry name" value="Phosphorylase Kinase, domain 1"/>
    <property type="match status" value="1"/>
</dbReference>
<evidence type="ECO:0000256" key="16">
    <source>
        <dbReference type="ARBA" id="ARBA00056804"/>
    </source>
</evidence>
<evidence type="ECO:0000256" key="12">
    <source>
        <dbReference type="ARBA" id="ARBA00023136"/>
    </source>
</evidence>
<comment type="catalytic activity">
    <reaction evidence="14">
        <text>L-seryl-[protein] + ATP = O-phospho-L-seryl-[protein] + ADP + H(+)</text>
        <dbReference type="Rhea" id="RHEA:17989"/>
        <dbReference type="Rhea" id="RHEA-COMP:9863"/>
        <dbReference type="Rhea" id="RHEA-COMP:11604"/>
        <dbReference type="ChEBI" id="CHEBI:15378"/>
        <dbReference type="ChEBI" id="CHEBI:29999"/>
        <dbReference type="ChEBI" id="CHEBI:30616"/>
        <dbReference type="ChEBI" id="CHEBI:83421"/>
        <dbReference type="ChEBI" id="CHEBI:456216"/>
    </reaction>
</comment>
<comment type="caution">
    <text evidence="23">The sequence shown here is derived from an EMBL/GenBank/DDBJ whole genome shotgun (WGS) entry which is preliminary data.</text>
</comment>
<name>A0AAN7LV82_TRANT</name>
<keyword evidence="24" id="KW-1185">Reference proteome</keyword>
<keyword evidence="9" id="KW-0418">Kinase</keyword>
<dbReference type="InterPro" id="IPR008892">
    <property type="entry name" value="COR413"/>
</dbReference>
<feature type="domain" description="EGF-like" evidence="22">
    <location>
        <begin position="264"/>
        <end position="305"/>
    </location>
</feature>
<comment type="subcellular location">
    <subcellularLocation>
        <location evidence="1">Membrane</location>
        <topology evidence="1">Multi-pass membrane protein</topology>
    </subcellularLocation>
    <subcellularLocation>
        <location evidence="2">Membrane</location>
        <topology evidence="2">Single-pass membrane protein</topology>
    </subcellularLocation>
</comment>
<sequence>MRRNPAIPLKPASSLSDRNSGNLKSSFSIPGKFLFFKEEGNLLFLQKGDDRSAFQELSLARNLLKDMIWHQLTIPLITVLIFVLQDRAETHNSTFGCQPCCGEGKSAIRVSYPFGFSDGCPIRLNCSSPEANGSAKIGEFKVLNVTQSSLLVELPAKCNRKIGSISPLFGQNYWPAWSNGFLLQQCGANHGECLIPENFVQRRFTGVSDCNNISCSSQEQNTSDLLSEGYLKGVGCEFLFSSFAAVGPDKNSFEFQALDLRWWLNGSCDPSVCSANASCTNVSLTDGSVGHRCQCNDGFEGDGFLHGHGCRRAGHCNAGRYFSGHCGGRTKVAILIGGIVVGASLMTALAAICYCIRQCRNSLKSRKSVMRLISEAAGNTTVSLFTYKDIERATSGFSVKQRLGTGAYGTVYAGKLPNFEWVAIKKIRNQDTDTIDQVMNEIKLLSSVSHPNLVRLLGCCIEKGVQILVYEYMPNGTLSQHLQKERGNGLPWTIRLRIASETAHAIAYLHSAMNPPIYHRDIKSSNILLDSTYKSKVADFGLSRLGMVETELSHISTAPQGTPGYLDPQYHQNFHLSDKSDVYSFGVVLVEIITALKVVDFSRPHSEINLAALAIDRIGRGCVDEIIDPFLEPNQDAWTLSSIHKVAELAFRCLAFHRDMRPSMMEVAEELEIIRQSERVTSFTSSPYNGSDRSFGVALSMKKAAAASAGSQRLLIHQRLMDCLGSVEEAKDSSPVSVQDPWLSDHSSPSTSSLLYNVVQAKPGNFRYPSREVNWLAYTKEGATAIALELVFSMYNSQSLENEKELRSEASCTRAFTTNQGRRNPPFYTCMRAMYLNWDPLPYIINQISESLFSHVHPLCMKEITFFTPYKKVCRLPPLDNPDFGGAMGRVGYLATRTQQAEMEDLIISDVDEIKVAVKRLIAHAATLGGLGLGTSFLKWLSSFAAIYLLVLDRTNWRTNMLASLLVPYIFVTLPHSVFHFLRRDTGKCVAFIAVILRLFFNKHFPDWLEIPGSMILLLVVSPKFLAHSLRDSWMGVAISLFIGCYLLQEHIRTTGGFRNSFTYSHGISNTLGLIILLVYPISALLLHFF</sequence>
<evidence type="ECO:0000256" key="1">
    <source>
        <dbReference type="ARBA" id="ARBA00004141"/>
    </source>
</evidence>
<dbReference type="GO" id="GO:0005886">
    <property type="term" value="C:plasma membrane"/>
    <property type="evidence" value="ECO:0007669"/>
    <property type="project" value="UniProtKB-ARBA"/>
</dbReference>
<evidence type="ECO:0000256" key="8">
    <source>
        <dbReference type="ARBA" id="ARBA00022741"/>
    </source>
</evidence>
<evidence type="ECO:0000256" key="7">
    <source>
        <dbReference type="ARBA" id="ARBA00022729"/>
    </source>
</evidence>
<organism evidence="23 24">
    <name type="scientific">Trapa natans</name>
    <name type="common">Water chestnut</name>
    <dbReference type="NCBI Taxonomy" id="22666"/>
    <lineage>
        <taxon>Eukaryota</taxon>
        <taxon>Viridiplantae</taxon>
        <taxon>Streptophyta</taxon>
        <taxon>Embryophyta</taxon>
        <taxon>Tracheophyta</taxon>
        <taxon>Spermatophyta</taxon>
        <taxon>Magnoliopsida</taxon>
        <taxon>eudicotyledons</taxon>
        <taxon>Gunneridae</taxon>
        <taxon>Pentapetalae</taxon>
        <taxon>rosids</taxon>
        <taxon>malvids</taxon>
        <taxon>Myrtales</taxon>
        <taxon>Lythraceae</taxon>
        <taxon>Trapa</taxon>
    </lineage>
</organism>
<evidence type="ECO:0000259" key="22">
    <source>
        <dbReference type="PROSITE" id="PS50026"/>
    </source>
</evidence>
<dbReference type="Gene3D" id="1.10.510.10">
    <property type="entry name" value="Transferase(Phosphotransferase) domain 1"/>
    <property type="match status" value="1"/>
</dbReference>
<dbReference type="PANTHER" id="PTHR46008">
    <property type="entry name" value="LEAF RUST 10 DISEASE-RESISTANCE LOCUS RECEPTOR-LIKE PROTEIN KINASE-LIKE 1.4"/>
    <property type="match status" value="1"/>
</dbReference>
<evidence type="ECO:0000256" key="4">
    <source>
        <dbReference type="ARBA" id="ARBA00022527"/>
    </source>
</evidence>
<dbReference type="PROSITE" id="PS00108">
    <property type="entry name" value="PROTEIN_KINASE_ST"/>
    <property type="match status" value="1"/>
</dbReference>
<feature type="transmembrane region" description="Helical" evidence="20">
    <location>
        <begin position="925"/>
        <end position="950"/>
    </location>
</feature>
<evidence type="ECO:0000256" key="10">
    <source>
        <dbReference type="ARBA" id="ARBA00022840"/>
    </source>
</evidence>
<dbReference type="Pfam" id="PF00069">
    <property type="entry name" value="Pkinase"/>
    <property type="match status" value="1"/>
</dbReference>
<feature type="compositionally biased region" description="Polar residues" evidence="19">
    <location>
        <begin position="13"/>
        <end position="22"/>
    </location>
</feature>
<evidence type="ECO:0008006" key="25">
    <source>
        <dbReference type="Google" id="ProtNLM"/>
    </source>
</evidence>
<feature type="transmembrane region" description="Helical" evidence="20">
    <location>
        <begin position="332"/>
        <end position="356"/>
    </location>
</feature>
<dbReference type="SUPFAM" id="SSF56112">
    <property type="entry name" value="Protein kinase-like (PK-like)"/>
    <property type="match status" value="1"/>
</dbReference>
<dbReference type="PROSITE" id="PS50026">
    <property type="entry name" value="EGF_3"/>
    <property type="match status" value="1"/>
</dbReference>
<evidence type="ECO:0000256" key="18">
    <source>
        <dbReference type="PROSITE-ProRule" id="PRU10141"/>
    </source>
</evidence>
<dbReference type="PANTHER" id="PTHR46008:SF62">
    <property type="entry name" value="PROTEIN KINASE DOMAIN-CONTAINING PROTEIN"/>
    <property type="match status" value="1"/>
</dbReference>
<evidence type="ECO:0000313" key="23">
    <source>
        <dbReference type="EMBL" id="KAK4792624.1"/>
    </source>
</evidence>
<keyword evidence="10 18" id="KW-0067">ATP-binding</keyword>
<dbReference type="SMART" id="SM00220">
    <property type="entry name" value="S_TKc"/>
    <property type="match status" value="1"/>
</dbReference>
<dbReference type="PROSITE" id="PS50011">
    <property type="entry name" value="PROTEIN_KINASE_DOM"/>
    <property type="match status" value="1"/>
</dbReference>
<proteinExistence type="inferred from homology"/>
<reference evidence="23 24" key="1">
    <citation type="journal article" date="2023" name="Hortic Res">
        <title>Pangenome of water caltrop reveals structural variations and asymmetric subgenome divergence after allopolyploidization.</title>
        <authorList>
            <person name="Zhang X."/>
            <person name="Chen Y."/>
            <person name="Wang L."/>
            <person name="Yuan Y."/>
            <person name="Fang M."/>
            <person name="Shi L."/>
            <person name="Lu R."/>
            <person name="Comes H.P."/>
            <person name="Ma Y."/>
            <person name="Chen Y."/>
            <person name="Huang G."/>
            <person name="Zhou Y."/>
            <person name="Zheng Z."/>
            <person name="Qiu Y."/>
        </authorList>
    </citation>
    <scope>NUCLEOTIDE SEQUENCE [LARGE SCALE GENOMIC DNA]</scope>
    <source>
        <strain evidence="23">F231</strain>
    </source>
</reference>
<evidence type="ECO:0000256" key="20">
    <source>
        <dbReference type="SAM" id="Phobius"/>
    </source>
</evidence>
<evidence type="ECO:0000256" key="5">
    <source>
        <dbReference type="ARBA" id="ARBA00022679"/>
    </source>
</evidence>
<keyword evidence="6 20" id="KW-0812">Transmembrane</keyword>
<comment type="function">
    <text evidence="16">Serine/threonine-protein kinase that may function as a signaling receptor of extracellular matrix component.</text>
</comment>
<dbReference type="InterPro" id="IPR017441">
    <property type="entry name" value="Protein_kinase_ATP_BS"/>
</dbReference>
<dbReference type="FunFam" id="1.10.510.10:FF:000161">
    <property type="entry name" value="Wall-associated receptor kinase-like 20"/>
    <property type="match status" value="1"/>
</dbReference>
<keyword evidence="8 18" id="KW-0547">Nucleotide-binding</keyword>
<evidence type="ECO:0000313" key="24">
    <source>
        <dbReference type="Proteomes" id="UP001346149"/>
    </source>
</evidence>
<evidence type="ECO:0000256" key="15">
    <source>
        <dbReference type="ARBA" id="ARBA00047951"/>
    </source>
</evidence>
<accession>A0AAN7LV82</accession>
<feature type="binding site" evidence="18">
    <location>
        <position position="426"/>
    </location>
    <ligand>
        <name>ATP</name>
        <dbReference type="ChEBI" id="CHEBI:30616"/>
    </ligand>
</feature>
<keyword evidence="13" id="KW-0325">Glycoprotein</keyword>
<evidence type="ECO:0000259" key="21">
    <source>
        <dbReference type="PROSITE" id="PS50011"/>
    </source>
</evidence>
<dbReference type="Proteomes" id="UP001346149">
    <property type="component" value="Unassembled WGS sequence"/>
</dbReference>
<evidence type="ECO:0000256" key="11">
    <source>
        <dbReference type="ARBA" id="ARBA00022989"/>
    </source>
</evidence>
<dbReference type="Pfam" id="PF05562">
    <property type="entry name" value="WCOR413"/>
    <property type="match status" value="1"/>
</dbReference>
<dbReference type="InterPro" id="IPR000719">
    <property type="entry name" value="Prot_kinase_dom"/>
</dbReference>
<evidence type="ECO:0000256" key="2">
    <source>
        <dbReference type="ARBA" id="ARBA00004167"/>
    </source>
</evidence>
<keyword evidence="4" id="KW-0723">Serine/threonine-protein kinase</keyword>
<dbReference type="EMBL" id="JAXQNO010000008">
    <property type="protein sequence ID" value="KAK4792624.1"/>
    <property type="molecule type" value="Genomic_DNA"/>
</dbReference>
<feature type="domain" description="Protein kinase" evidence="21">
    <location>
        <begin position="397"/>
        <end position="674"/>
    </location>
</feature>
<feature type="region of interest" description="Disordered" evidence="19">
    <location>
        <begin position="1"/>
        <end position="22"/>
    </location>
</feature>
<evidence type="ECO:0000256" key="19">
    <source>
        <dbReference type="SAM" id="MobiDB-lite"/>
    </source>
</evidence>
<dbReference type="GO" id="GO:0005524">
    <property type="term" value="F:ATP binding"/>
    <property type="evidence" value="ECO:0007669"/>
    <property type="project" value="UniProtKB-UniRule"/>
</dbReference>
<comment type="similarity">
    <text evidence="3">Belongs to the Cold-regulated 413 protein family.</text>
</comment>
<evidence type="ECO:0000256" key="6">
    <source>
        <dbReference type="ARBA" id="ARBA00022692"/>
    </source>
</evidence>
<dbReference type="InterPro" id="IPR000742">
    <property type="entry name" value="EGF"/>
</dbReference>
<evidence type="ECO:0000256" key="3">
    <source>
        <dbReference type="ARBA" id="ARBA00005852"/>
    </source>
</evidence>
<comment type="catalytic activity">
    <reaction evidence="15">
        <text>L-threonyl-[protein] + ATP = O-phospho-L-threonyl-[protein] + ADP + H(+)</text>
        <dbReference type="Rhea" id="RHEA:46608"/>
        <dbReference type="Rhea" id="RHEA-COMP:11060"/>
        <dbReference type="Rhea" id="RHEA-COMP:11605"/>
        <dbReference type="ChEBI" id="CHEBI:15378"/>
        <dbReference type="ChEBI" id="CHEBI:30013"/>
        <dbReference type="ChEBI" id="CHEBI:30616"/>
        <dbReference type="ChEBI" id="CHEBI:61977"/>
        <dbReference type="ChEBI" id="CHEBI:456216"/>
    </reaction>
</comment>
<keyword evidence="11 20" id="KW-1133">Transmembrane helix</keyword>
<dbReference type="FunFam" id="3.30.200.20:FF:000481">
    <property type="entry name" value="Wall-associated receptor kinase-like 14"/>
    <property type="match status" value="1"/>
</dbReference>
<feature type="transmembrane region" description="Helical" evidence="20">
    <location>
        <begin position="1034"/>
        <end position="1052"/>
    </location>
</feature>
<dbReference type="GO" id="GO:0004674">
    <property type="term" value="F:protein serine/threonine kinase activity"/>
    <property type="evidence" value="ECO:0007669"/>
    <property type="project" value="UniProtKB-KW"/>
</dbReference>
<dbReference type="InterPro" id="IPR008271">
    <property type="entry name" value="Ser/Thr_kinase_AS"/>
</dbReference>
<dbReference type="AlphaFoldDB" id="A0AAN7LV82"/>
<feature type="transmembrane region" description="Helical" evidence="20">
    <location>
        <begin position="962"/>
        <end position="982"/>
    </location>
</feature>
<keyword evidence="7" id="KW-0732">Signal</keyword>
<keyword evidence="5" id="KW-0808">Transferase</keyword>
<evidence type="ECO:0000256" key="17">
    <source>
        <dbReference type="PROSITE-ProRule" id="PRU00076"/>
    </source>
</evidence>
<evidence type="ECO:0000256" key="13">
    <source>
        <dbReference type="ARBA" id="ARBA00023180"/>
    </source>
</evidence>